<dbReference type="PANTHER" id="PTHR33227:SF56">
    <property type="entry name" value="STIGMA-SPECIFIC PROTEIN STIG1-RELATED"/>
    <property type="match status" value="1"/>
</dbReference>
<dbReference type="OrthoDB" id="2013942at2759"/>
<keyword evidence="4" id="KW-1185">Reference proteome</keyword>
<sequence>MAKNRIILKLTTIIFLFISLALCSSQFVSSTDSDNDMNEDEEEDYVLDNPLTHLGTRSRFLASVIIKKGARCDLNTKNICNGVPAKKGTQLLFCCKNHCRNVLSDKNNCMTCGKKCKEGERCCNGVCTNVSSNVHHCGKCNKKCSHGVLCENRICGYA</sequence>
<dbReference type="PANTHER" id="PTHR33227">
    <property type="entry name" value="STIGMA-SPECIFIC STIG1-LIKE PROTEIN 3"/>
    <property type="match status" value="1"/>
</dbReference>
<comment type="similarity">
    <text evidence="1">Belongs to the STIG1 family.</text>
</comment>
<evidence type="ECO:0000313" key="4">
    <source>
        <dbReference type="Proteomes" id="UP000694853"/>
    </source>
</evidence>
<reference evidence="5" key="2">
    <citation type="submission" date="2025-08" db="UniProtKB">
        <authorList>
            <consortium name="RefSeq"/>
        </authorList>
    </citation>
    <scope>IDENTIFICATION</scope>
    <source>
        <tissue evidence="5">Young leaves</tissue>
    </source>
</reference>
<feature type="signal peptide" evidence="3">
    <location>
        <begin position="1"/>
        <end position="25"/>
    </location>
</feature>
<protein>
    <submittedName>
        <fullName evidence="5">Protein GRIM REAPER</fullName>
    </submittedName>
</protein>
<keyword evidence="2 3" id="KW-0732">Signal</keyword>
<dbReference type="RefSeq" id="XP_027342940.1">
    <property type="nucleotide sequence ID" value="XM_027487139.1"/>
</dbReference>
<reference evidence="4" key="1">
    <citation type="journal article" date="2019" name="Toxins">
        <title>Detection of Abrin-Like and Prepropulchellin-Like Toxin Genes and Transcripts Using Whole Genome Sequencing and Full-Length Transcript Sequencing of Abrus precatorius.</title>
        <authorList>
            <person name="Hovde B.T."/>
            <person name="Daligault H.E."/>
            <person name="Hanschen E.R."/>
            <person name="Kunde Y.A."/>
            <person name="Johnson M.B."/>
            <person name="Starkenburg S.R."/>
            <person name="Johnson S.L."/>
        </authorList>
    </citation>
    <scope>NUCLEOTIDE SEQUENCE [LARGE SCALE GENOMIC DNA]</scope>
</reference>
<accession>A0A8B8KGJ5</accession>
<feature type="chain" id="PRO_5034128367" evidence="3">
    <location>
        <begin position="26"/>
        <end position="158"/>
    </location>
</feature>
<organism evidence="4 5">
    <name type="scientific">Abrus precatorius</name>
    <name type="common">Indian licorice</name>
    <name type="synonym">Glycine abrus</name>
    <dbReference type="NCBI Taxonomy" id="3816"/>
    <lineage>
        <taxon>Eukaryota</taxon>
        <taxon>Viridiplantae</taxon>
        <taxon>Streptophyta</taxon>
        <taxon>Embryophyta</taxon>
        <taxon>Tracheophyta</taxon>
        <taxon>Spermatophyta</taxon>
        <taxon>Magnoliopsida</taxon>
        <taxon>eudicotyledons</taxon>
        <taxon>Gunneridae</taxon>
        <taxon>Pentapetalae</taxon>
        <taxon>rosids</taxon>
        <taxon>fabids</taxon>
        <taxon>Fabales</taxon>
        <taxon>Fabaceae</taxon>
        <taxon>Papilionoideae</taxon>
        <taxon>50 kb inversion clade</taxon>
        <taxon>NPAAA clade</taxon>
        <taxon>indigoferoid/millettioid clade</taxon>
        <taxon>Abreae</taxon>
        <taxon>Abrus</taxon>
    </lineage>
</organism>
<dbReference type="InterPro" id="IPR006969">
    <property type="entry name" value="Stig-like"/>
</dbReference>
<evidence type="ECO:0000256" key="2">
    <source>
        <dbReference type="ARBA" id="ARBA00022729"/>
    </source>
</evidence>
<name>A0A8B8KGJ5_ABRPR</name>
<gene>
    <name evidence="5" type="primary">LOC113855492</name>
</gene>
<dbReference type="GeneID" id="113855492"/>
<evidence type="ECO:0000256" key="1">
    <source>
        <dbReference type="ARBA" id="ARBA00006010"/>
    </source>
</evidence>
<dbReference type="KEGG" id="aprc:113855492"/>
<evidence type="ECO:0000256" key="3">
    <source>
        <dbReference type="SAM" id="SignalP"/>
    </source>
</evidence>
<evidence type="ECO:0000313" key="5">
    <source>
        <dbReference type="RefSeq" id="XP_027342940.1"/>
    </source>
</evidence>
<dbReference type="Pfam" id="PF04885">
    <property type="entry name" value="Stig1"/>
    <property type="match status" value="1"/>
</dbReference>
<dbReference type="Proteomes" id="UP000694853">
    <property type="component" value="Unplaced"/>
</dbReference>
<proteinExistence type="inferred from homology"/>
<dbReference type="AlphaFoldDB" id="A0A8B8KGJ5"/>